<organism evidence="7 8">
    <name type="scientific">Nitzschia inconspicua</name>
    <dbReference type="NCBI Taxonomy" id="303405"/>
    <lineage>
        <taxon>Eukaryota</taxon>
        <taxon>Sar</taxon>
        <taxon>Stramenopiles</taxon>
        <taxon>Ochrophyta</taxon>
        <taxon>Bacillariophyta</taxon>
        <taxon>Bacillariophyceae</taxon>
        <taxon>Bacillariophycidae</taxon>
        <taxon>Bacillariales</taxon>
        <taxon>Bacillariaceae</taxon>
        <taxon>Nitzschia</taxon>
    </lineage>
</organism>
<dbReference type="GO" id="GO:0004114">
    <property type="term" value="F:3',5'-cyclic-nucleotide phosphodiesterase activity"/>
    <property type="evidence" value="ECO:0007669"/>
    <property type="project" value="InterPro"/>
</dbReference>
<keyword evidence="4" id="KW-0472">Membrane</keyword>
<evidence type="ECO:0000256" key="4">
    <source>
        <dbReference type="SAM" id="Phobius"/>
    </source>
</evidence>
<keyword evidence="4" id="KW-1133">Transmembrane helix</keyword>
<evidence type="ECO:0000256" key="2">
    <source>
        <dbReference type="ARBA" id="ARBA00023239"/>
    </source>
</evidence>
<protein>
    <submittedName>
        <fullName evidence="7">Adenylate/guanylate cyclase</fullName>
    </submittedName>
</protein>
<feature type="compositionally biased region" description="Polar residues" evidence="3">
    <location>
        <begin position="1"/>
        <end position="40"/>
    </location>
</feature>
<dbReference type="GO" id="GO:0004383">
    <property type="term" value="F:guanylate cyclase activity"/>
    <property type="evidence" value="ECO:0007669"/>
    <property type="project" value="TreeGrafter"/>
</dbReference>
<feature type="domain" description="Guanylate cyclase" evidence="5">
    <location>
        <begin position="526"/>
        <end position="660"/>
    </location>
</feature>
<feature type="domain" description="PDEase" evidence="6">
    <location>
        <begin position="730"/>
        <end position="940"/>
    </location>
</feature>
<sequence>MDSLNQTNKALMTETNVEAADNSESVSQTSDRGSNSTSDFSRSKTSGERDALIEIARKEERNVRMIRFITIAAVVICAISVSVLVYYFATGRDYNEFEIEYNLLVRNIHNLVVWEVQYNHALVQQLCGTITSESLMSNQIFPNVTLPDFEIAGGFVDGMGGIMVALFAPLIPQSQKEEWEEYSLLHQDWLNRSAFLKVESPSHRDPLHGTIQDHEHDRRLEIFSLDPQDNAELEIMPEPTIPTKIWKWDGDEKVQVESTSDHDYYAPLWQSSPHYSGTVNVDLFSDPHISKLYSTITNSGQMKLSPGYEIGNLFDWMFDPTEKSQKLELYAFIMEQVHVDFGQGKEVGGFVLALTSFKNLFTRLLPEGTEGIYAVITGTPACGRNMTFMLRGEAANFIGYGDLHELELGDHRRSIPMELYETVPDDLCLHELNIYPSKAYKDSYKTNGTVVYTSIVVLAFLVTTTFFLVYERLVTKREQTKNAALKVVSSIFPSNVQEKVLKGAAEGDAINTERESVIASFYPATTVLFADIEGFTAWSSTREPAQVFRLLECVYGAFDEIARRRKIFKVETVGDCYVAVCGMPQSRKDHAVAMIRFARDCLTRMESLSQDLEVSLGPDTADLGFRVGIHSGPVTGGVLRGQNSRFQLFGDTMNMAARMESTGVKNRIQVSSATAKLLVKAGKERWLEKRESKVDVKGKGTLETYFIKGVMGQEAHESKDATVDTNLSSGDSDQPECSAKVLEYTNDAISIKTGRLVNWNTDVLSRRLVAILKNEVALLDHGLVETVELNPIAIQQLHRFVQIIASMYNDNPFHNFSHASHVTLSIEKMLSRVEKTNEFASGYANNICKDPLAQFAAVLAALIHDCDHFGVSNATLVKEKNPIALFYEGKSPAENHSLSLGWELLMEPEYSELVKCICGTDKKEVDRLKDLLTKAVLATDVFDKELNKERDEKWRKVFGMDNGSNLTGKQAEQLDKLKATIVMEHLIQASDVVHTMQHWHIYIKWNEHFFEETTIAYHNGRMHNNPAEFWYQGEIGFFNHYIIPLAKKLKECKVFGVSCDEFLDYAEANLKEWELKGQQIVNDFSKKYSHSGLERCNSFGVGIERKDTLRREKTQPTKNSCLD</sequence>
<evidence type="ECO:0000256" key="1">
    <source>
        <dbReference type="ARBA" id="ARBA00022741"/>
    </source>
</evidence>
<evidence type="ECO:0000256" key="3">
    <source>
        <dbReference type="SAM" id="MobiDB-lite"/>
    </source>
</evidence>
<name>A0A9K3Q0K4_9STRA</name>
<evidence type="ECO:0000313" key="8">
    <source>
        <dbReference type="Proteomes" id="UP000693970"/>
    </source>
</evidence>
<feature type="transmembrane region" description="Helical" evidence="4">
    <location>
        <begin position="66"/>
        <end position="89"/>
    </location>
</feature>
<dbReference type="Pfam" id="PF00211">
    <property type="entry name" value="Guanylate_cyc"/>
    <property type="match status" value="1"/>
</dbReference>
<dbReference type="SMART" id="SM00471">
    <property type="entry name" value="HDc"/>
    <property type="match status" value="1"/>
</dbReference>
<dbReference type="PROSITE" id="PS50125">
    <property type="entry name" value="GUANYLATE_CYCLASE_2"/>
    <property type="match status" value="1"/>
</dbReference>
<dbReference type="GO" id="GO:0001653">
    <property type="term" value="F:peptide receptor activity"/>
    <property type="evidence" value="ECO:0007669"/>
    <property type="project" value="TreeGrafter"/>
</dbReference>
<feature type="transmembrane region" description="Helical" evidence="4">
    <location>
        <begin position="151"/>
        <end position="171"/>
    </location>
</feature>
<dbReference type="PANTHER" id="PTHR11920:SF335">
    <property type="entry name" value="GUANYLATE CYCLASE"/>
    <property type="match status" value="1"/>
</dbReference>
<comment type="caution">
    <text evidence="7">The sequence shown here is derived from an EMBL/GenBank/DDBJ whole genome shotgun (WGS) entry which is preliminary data.</text>
</comment>
<dbReference type="CDD" id="cd00077">
    <property type="entry name" value="HDc"/>
    <property type="match status" value="1"/>
</dbReference>
<dbReference type="InterPro" id="IPR050401">
    <property type="entry name" value="Cyclic_nucleotide_synthase"/>
</dbReference>
<feature type="transmembrane region" description="Helical" evidence="4">
    <location>
        <begin position="450"/>
        <end position="470"/>
    </location>
</feature>
<reference evidence="7" key="2">
    <citation type="submission" date="2021-04" db="EMBL/GenBank/DDBJ databases">
        <authorList>
            <person name="Podell S."/>
        </authorList>
    </citation>
    <scope>NUCLEOTIDE SEQUENCE</scope>
    <source>
        <strain evidence="7">Hildebrandi</strain>
    </source>
</reference>
<dbReference type="GO" id="GO:0004016">
    <property type="term" value="F:adenylate cyclase activity"/>
    <property type="evidence" value="ECO:0007669"/>
    <property type="project" value="TreeGrafter"/>
</dbReference>
<dbReference type="GO" id="GO:0035556">
    <property type="term" value="P:intracellular signal transduction"/>
    <property type="evidence" value="ECO:0007669"/>
    <property type="project" value="InterPro"/>
</dbReference>
<keyword evidence="1" id="KW-0547">Nucleotide-binding</keyword>
<keyword evidence="4" id="KW-0812">Transmembrane</keyword>
<dbReference type="GO" id="GO:0007168">
    <property type="term" value="P:receptor guanylyl cyclase signaling pathway"/>
    <property type="evidence" value="ECO:0007669"/>
    <property type="project" value="TreeGrafter"/>
</dbReference>
<dbReference type="Pfam" id="PF00233">
    <property type="entry name" value="PDEase_I"/>
    <property type="match status" value="1"/>
</dbReference>
<dbReference type="SMART" id="SM00044">
    <property type="entry name" value="CYCc"/>
    <property type="match status" value="1"/>
</dbReference>
<evidence type="ECO:0000313" key="7">
    <source>
        <dbReference type="EMBL" id="KAG7366613.1"/>
    </source>
</evidence>
<reference evidence="7" key="1">
    <citation type="journal article" date="2021" name="Sci. Rep.">
        <title>Diploid genomic architecture of Nitzschia inconspicua, an elite biomass production diatom.</title>
        <authorList>
            <person name="Oliver A."/>
            <person name="Podell S."/>
            <person name="Pinowska A."/>
            <person name="Traller J.C."/>
            <person name="Smith S.R."/>
            <person name="McClure R."/>
            <person name="Beliaev A."/>
            <person name="Bohutskyi P."/>
            <person name="Hill E.A."/>
            <person name="Rabines A."/>
            <person name="Zheng H."/>
            <person name="Allen L.Z."/>
            <person name="Kuo A."/>
            <person name="Grigoriev I.V."/>
            <person name="Allen A.E."/>
            <person name="Hazlebeck D."/>
            <person name="Allen E.E."/>
        </authorList>
    </citation>
    <scope>NUCLEOTIDE SEQUENCE</scope>
    <source>
        <strain evidence="7">Hildebrandi</strain>
    </source>
</reference>
<proteinExistence type="predicted"/>
<dbReference type="OrthoDB" id="432756at2759"/>
<accession>A0A9K3Q0K4</accession>
<evidence type="ECO:0000259" key="5">
    <source>
        <dbReference type="PROSITE" id="PS50125"/>
    </source>
</evidence>
<dbReference type="AlphaFoldDB" id="A0A9K3Q0K4"/>
<dbReference type="GO" id="GO:0000166">
    <property type="term" value="F:nucleotide binding"/>
    <property type="evidence" value="ECO:0007669"/>
    <property type="project" value="UniProtKB-KW"/>
</dbReference>
<keyword evidence="8" id="KW-1185">Reference proteome</keyword>
<dbReference type="InterPro" id="IPR003607">
    <property type="entry name" value="HD/PDEase_dom"/>
</dbReference>
<gene>
    <name evidence="7" type="ORF">IV203_029283</name>
</gene>
<dbReference type="GO" id="GO:0005886">
    <property type="term" value="C:plasma membrane"/>
    <property type="evidence" value="ECO:0007669"/>
    <property type="project" value="TreeGrafter"/>
</dbReference>
<dbReference type="EMBL" id="JAGRRH010000007">
    <property type="protein sequence ID" value="KAG7366613.1"/>
    <property type="molecule type" value="Genomic_DNA"/>
</dbReference>
<dbReference type="Proteomes" id="UP000693970">
    <property type="component" value="Unassembled WGS sequence"/>
</dbReference>
<evidence type="ECO:0000259" key="6">
    <source>
        <dbReference type="PROSITE" id="PS51845"/>
    </source>
</evidence>
<dbReference type="CDD" id="cd07302">
    <property type="entry name" value="CHD"/>
    <property type="match status" value="1"/>
</dbReference>
<dbReference type="PANTHER" id="PTHR11920">
    <property type="entry name" value="GUANYLYL CYCLASE"/>
    <property type="match status" value="1"/>
</dbReference>
<feature type="region of interest" description="Disordered" evidence="3">
    <location>
        <begin position="1"/>
        <end position="45"/>
    </location>
</feature>
<dbReference type="InterPro" id="IPR001054">
    <property type="entry name" value="A/G_cyclase"/>
</dbReference>
<keyword evidence="2" id="KW-0456">Lyase</keyword>
<dbReference type="PROSITE" id="PS51845">
    <property type="entry name" value="PDEASE_I_2"/>
    <property type="match status" value="1"/>
</dbReference>
<dbReference type="InterPro" id="IPR002073">
    <property type="entry name" value="PDEase_catalytic_dom"/>
</dbReference>